<accession>A0A2T3KSE3</accession>
<feature type="transmembrane region" description="Helical" evidence="1">
    <location>
        <begin position="12"/>
        <end position="32"/>
    </location>
</feature>
<protein>
    <submittedName>
        <fullName evidence="2">Uncharacterized protein</fullName>
    </submittedName>
</protein>
<dbReference type="RefSeq" id="WP_107185616.1">
    <property type="nucleotide sequence ID" value="NZ_JAWQGC010000001.1"/>
</dbReference>
<evidence type="ECO:0000256" key="1">
    <source>
        <dbReference type="SAM" id="Phobius"/>
    </source>
</evidence>
<comment type="caution">
    <text evidence="2">The sequence shown here is derived from an EMBL/GenBank/DDBJ whole genome shotgun (WGS) entry which is preliminary data.</text>
</comment>
<dbReference type="AlphaFoldDB" id="A0A2T3KSE3"/>
<sequence>MLSLFTSLSYYLFLITSGALFLTLTPSTLVYADAHKMLVMMTLCSCMIIWLLFIYSLVTNETFRKYAFTRVTKRGNKIFSIAPVFSFFIISPLFLYGFYIKILPCFINAFPITMSYQTVTIKNLVPKRNNWCIEPEEFTQFMNDRICDIPTNIADKLSLNDQVILVGKKTDLSFGYYSMVVNQPELGLPIMYHF</sequence>
<evidence type="ECO:0000313" key="2">
    <source>
        <dbReference type="EMBL" id="PSV09370.1"/>
    </source>
</evidence>
<feature type="transmembrane region" description="Helical" evidence="1">
    <location>
        <begin position="38"/>
        <end position="58"/>
    </location>
</feature>
<keyword evidence="1" id="KW-0812">Transmembrane</keyword>
<evidence type="ECO:0000313" key="3">
    <source>
        <dbReference type="Proteomes" id="UP000240530"/>
    </source>
</evidence>
<keyword evidence="1" id="KW-1133">Transmembrane helix</keyword>
<organism evidence="2 3">
    <name type="scientific">Photobacterium leiognathi subsp. mandapamensis</name>
    <name type="common">Photobacterium mandapamensis</name>
    <dbReference type="NCBI Taxonomy" id="48408"/>
    <lineage>
        <taxon>Bacteria</taxon>
        <taxon>Pseudomonadati</taxon>
        <taxon>Pseudomonadota</taxon>
        <taxon>Gammaproteobacteria</taxon>
        <taxon>Vibrionales</taxon>
        <taxon>Vibrionaceae</taxon>
        <taxon>Photobacterium</taxon>
    </lineage>
</organism>
<name>A0A2T3KSE3_PHOLD</name>
<keyword evidence="1" id="KW-0472">Membrane</keyword>
<gene>
    <name evidence="2" type="ORF">C0W93_15345</name>
</gene>
<dbReference type="Proteomes" id="UP000240530">
    <property type="component" value="Unassembled WGS sequence"/>
</dbReference>
<dbReference type="EMBL" id="PYNS01000019">
    <property type="protein sequence ID" value="PSV09370.1"/>
    <property type="molecule type" value="Genomic_DNA"/>
</dbReference>
<feature type="transmembrane region" description="Helical" evidence="1">
    <location>
        <begin position="78"/>
        <end position="99"/>
    </location>
</feature>
<proteinExistence type="predicted"/>
<reference evidence="2 3" key="1">
    <citation type="submission" date="2018-03" db="EMBL/GenBank/DDBJ databases">
        <title>Whole genome sequencing of Histamine producing bacteria.</title>
        <authorList>
            <person name="Butler K."/>
        </authorList>
    </citation>
    <scope>NUCLEOTIDE SEQUENCE [LARGE SCALE GENOMIC DNA]</scope>
    <source>
        <strain evidence="2 3">Res.4.1</strain>
    </source>
</reference>